<evidence type="ECO:0000256" key="1">
    <source>
        <dbReference type="ARBA" id="ARBA00023015"/>
    </source>
</evidence>
<evidence type="ECO:0000259" key="5">
    <source>
        <dbReference type="PROSITE" id="PS50977"/>
    </source>
</evidence>
<evidence type="ECO:0000313" key="6">
    <source>
        <dbReference type="EMBL" id="WCR06017.1"/>
    </source>
</evidence>
<keyword evidence="2 4" id="KW-0238">DNA-binding</keyword>
<evidence type="ECO:0000313" key="7">
    <source>
        <dbReference type="Proteomes" id="UP001219349"/>
    </source>
</evidence>
<dbReference type="PROSITE" id="PS50977">
    <property type="entry name" value="HTH_TETR_2"/>
    <property type="match status" value="1"/>
</dbReference>
<evidence type="ECO:0000256" key="4">
    <source>
        <dbReference type="PROSITE-ProRule" id="PRU00335"/>
    </source>
</evidence>
<dbReference type="SUPFAM" id="SSF48498">
    <property type="entry name" value="Tetracyclin repressor-like, C-terminal domain"/>
    <property type="match status" value="1"/>
</dbReference>
<dbReference type="EMBL" id="CP067136">
    <property type="protein sequence ID" value="WCR06017.1"/>
    <property type="molecule type" value="Genomic_DNA"/>
</dbReference>
<keyword evidence="3" id="KW-0804">Transcription</keyword>
<dbReference type="InterPro" id="IPR054156">
    <property type="entry name" value="YxaF_TetR_C"/>
</dbReference>
<evidence type="ECO:0000256" key="3">
    <source>
        <dbReference type="ARBA" id="ARBA00023163"/>
    </source>
</evidence>
<dbReference type="Gene3D" id="1.10.357.10">
    <property type="entry name" value="Tetracycline Repressor, domain 2"/>
    <property type="match status" value="1"/>
</dbReference>
<dbReference type="PANTHER" id="PTHR47506:SF1">
    <property type="entry name" value="HTH-TYPE TRANSCRIPTIONAL REGULATOR YJDC"/>
    <property type="match status" value="1"/>
</dbReference>
<name>A0ABY7SG74_9RHOB</name>
<protein>
    <submittedName>
        <fullName evidence="6">TetR/AcrR family transcriptional regulator</fullName>
    </submittedName>
</protein>
<sequence>MRIFWMKGYDQAPVDMLCRAMGMPRHSLYKTFDSKQGLFLAALAHYAETRLRPVWRALGPKGSLEEDLTAFFAQIVQLSAGDPRMRGCLVSSVLLEAATNNALLQEECNRRLVALESRIAERLVADGWPEEGDCPSQVSASLIAAMARGIVQRARAGQDAAGLRRIGQAAVRAVAGLRG</sequence>
<dbReference type="InterPro" id="IPR009057">
    <property type="entry name" value="Homeodomain-like_sf"/>
</dbReference>
<dbReference type="RefSeq" id="WP_272833672.1">
    <property type="nucleotide sequence ID" value="NZ_CP067136.1"/>
</dbReference>
<dbReference type="InterPro" id="IPR001647">
    <property type="entry name" value="HTH_TetR"/>
</dbReference>
<accession>A0ABY7SG74</accession>
<evidence type="ECO:0000256" key="2">
    <source>
        <dbReference type="ARBA" id="ARBA00023125"/>
    </source>
</evidence>
<feature type="domain" description="HTH tetR-type" evidence="5">
    <location>
        <begin position="1"/>
        <end position="50"/>
    </location>
</feature>
<dbReference type="InterPro" id="IPR036271">
    <property type="entry name" value="Tet_transcr_reg_TetR-rel_C_sf"/>
</dbReference>
<reference evidence="6 7" key="1">
    <citation type="submission" date="2021-01" db="EMBL/GenBank/DDBJ databases">
        <title>Biogeographic distribution of Paracoccus.</title>
        <authorList>
            <person name="Hollensteiner J."/>
            <person name="Leineberger J."/>
            <person name="Brinkhoff T."/>
            <person name="Daniel R."/>
        </authorList>
    </citation>
    <scope>NUCLEOTIDE SEQUENCE [LARGE SCALE GENOMIC DNA]</scope>
    <source>
        <strain evidence="6 7">KCTC 22803</strain>
    </source>
</reference>
<feature type="DNA-binding region" description="H-T-H motif" evidence="4">
    <location>
        <begin position="13"/>
        <end position="32"/>
    </location>
</feature>
<gene>
    <name evidence="6" type="ORF">JHX87_10885</name>
</gene>
<proteinExistence type="predicted"/>
<organism evidence="6 7">
    <name type="scientific">Paracoccus fistulariae</name>
    <dbReference type="NCBI Taxonomy" id="658446"/>
    <lineage>
        <taxon>Bacteria</taxon>
        <taxon>Pseudomonadati</taxon>
        <taxon>Pseudomonadota</taxon>
        <taxon>Alphaproteobacteria</taxon>
        <taxon>Rhodobacterales</taxon>
        <taxon>Paracoccaceae</taxon>
        <taxon>Paracoccus</taxon>
    </lineage>
</organism>
<keyword evidence="7" id="KW-1185">Reference proteome</keyword>
<dbReference type="Pfam" id="PF21993">
    <property type="entry name" value="TetR_C_13_2"/>
    <property type="match status" value="1"/>
</dbReference>
<dbReference type="SUPFAM" id="SSF46689">
    <property type="entry name" value="Homeodomain-like"/>
    <property type="match status" value="1"/>
</dbReference>
<dbReference type="Proteomes" id="UP001219349">
    <property type="component" value="Chromosome"/>
</dbReference>
<dbReference type="Pfam" id="PF00440">
    <property type="entry name" value="TetR_N"/>
    <property type="match status" value="1"/>
</dbReference>
<dbReference type="PANTHER" id="PTHR47506">
    <property type="entry name" value="TRANSCRIPTIONAL REGULATORY PROTEIN"/>
    <property type="match status" value="1"/>
</dbReference>
<keyword evidence="1" id="KW-0805">Transcription regulation</keyword>